<evidence type="ECO:0000256" key="2">
    <source>
        <dbReference type="SAM" id="MobiDB-lite"/>
    </source>
</evidence>
<feature type="compositionally biased region" description="Basic and acidic residues" evidence="2">
    <location>
        <begin position="92"/>
        <end position="115"/>
    </location>
</feature>
<evidence type="ECO:0000256" key="1">
    <source>
        <dbReference type="ARBA" id="ARBA00022679"/>
    </source>
</evidence>
<dbReference type="InterPro" id="IPR023213">
    <property type="entry name" value="CAT-like_dom_sf"/>
</dbReference>
<protein>
    <submittedName>
        <fullName evidence="3">Uncharacterized protein</fullName>
    </submittedName>
</protein>
<sequence>MENEAVTYRLSSIDQSLIRAYVRYALCFPCKGEEEGVQERVGKSLRENVKRAVTYMPILAGGVYDLDVEAEGESSGDDYDDEDSDSEEEGDGYSHVDEPKGKVDSGEQRGRAEARVTHAQVNDFEPTIKVLSDEEFPHTYEELSKAKMPANVLINEALTPLPDSPSNEDSSAPAFAVQANFIEGGVIVCFYVHHSVADLKGLAEVIRIMSGVLPKVKVPETLQEDAKHQAHLRDRLSGSRGVKANLNEHPEYDVAIRKSLAPSKGTSRVLTFSREMLDGTKEMVRERFHFEHDEPGVHLSGFDCLAAILWKAITRARWPTNLNMNGLRSRIFIPVDMAKRMEQELPDDFHGNSVLFGCVDDPVSHLIAPFGVGTLSGIARRIREATSSMTDAKARSAIAIINEAEDVKTLNHPNIDFSTDVFITNWANLPVGDETTLGLGLGEPEWTRKVSRNQSAYGCVLLPLKDDPKVWEVMVSLTDEAMERLLGDVGLAPFVLHVA</sequence>
<dbReference type="AlphaFoldDB" id="A0A6A6D396"/>
<dbReference type="PANTHER" id="PTHR31642">
    <property type="entry name" value="TRICHOTHECENE 3-O-ACETYLTRANSFERASE"/>
    <property type="match status" value="1"/>
</dbReference>
<dbReference type="OrthoDB" id="1862401at2759"/>
<evidence type="ECO:0000313" key="3">
    <source>
        <dbReference type="EMBL" id="KAF2172918.1"/>
    </source>
</evidence>
<feature type="compositionally biased region" description="Acidic residues" evidence="2">
    <location>
        <begin position="71"/>
        <end position="91"/>
    </location>
</feature>
<proteinExistence type="predicted"/>
<dbReference type="RefSeq" id="XP_033673807.1">
    <property type="nucleotide sequence ID" value="XM_033803799.1"/>
</dbReference>
<dbReference type="PANTHER" id="PTHR31642:SF310">
    <property type="entry name" value="FATTY ALCOHOL:CAFFEOYL-COA ACYLTRANSFERASE"/>
    <property type="match status" value="1"/>
</dbReference>
<name>A0A6A6D396_ZASCE</name>
<dbReference type="EMBL" id="ML993580">
    <property type="protein sequence ID" value="KAF2172918.1"/>
    <property type="molecule type" value="Genomic_DNA"/>
</dbReference>
<reference evidence="3" key="1">
    <citation type="journal article" date="2020" name="Stud. Mycol.">
        <title>101 Dothideomycetes genomes: a test case for predicting lifestyles and emergence of pathogens.</title>
        <authorList>
            <person name="Haridas S."/>
            <person name="Albert R."/>
            <person name="Binder M."/>
            <person name="Bloem J."/>
            <person name="Labutti K."/>
            <person name="Salamov A."/>
            <person name="Andreopoulos B."/>
            <person name="Baker S."/>
            <person name="Barry K."/>
            <person name="Bills G."/>
            <person name="Bluhm B."/>
            <person name="Cannon C."/>
            <person name="Castanera R."/>
            <person name="Culley D."/>
            <person name="Daum C."/>
            <person name="Ezra D."/>
            <person name="Gonzalez J."/>
            <person name="Henrissat B."/>
            <person name="Kuo A."/>
            <person name="Liang C."/>
            <person name="Lipzen A."/>
            <person name="Lutzoni F."/>
            <person name="Magnuson J."/>
            <person name="Mondo S."/>
            <person name="Nolan M."/>
            <person name="Ohm R."/>
            <person name="Pangilinan J."/>
            <person name="Park H.-J."/>
            <person name="Ramirez L."/>
            <person name="Alfaro M."/>
            <person name="Sun H."/>
            <person name="Tritt A."/>
            <person name="Yoshinaga Y."/>
            <person name="Zwiers L.-H."/>
            <person name="Turgeon B."/>
            <person name="Goodwin S."/>
            <person name="Spatafora J."/>
            <person name="Crous P."/>
            <person name="Grigoriev I."/>
        </authorList>
    </citation>
    <scope>NUCLEOTIDE SEQUENCE</scope>
    <source>
        <strain evidence="3">ATCC 36951</strain>
    </source>
</reference>
<dbReference type="InterPro" id="IPR050317">
    <property type="entry name" value="Plant_Fungal_Acyltransferase"/>
</dbReference>
<feature type="region of interest" description="Disordered" evidence="2">
    <location>
        <begin position="71"/>
        <end position="115"/>
    </location>
</feature>
<gene>
    <name evidence="3" type="ORF">M409DRAFT_16873</name>
</gene>
<evidence type="ECO:0000313" key="4">
    <source>
        <dbReference type="Proteomes" id="UP000799537"/>
    </source>
</evidence>
<dbReference type="Proteomes" id="UP000799537">
    <property type="component" value="Unassembled WGS sequence"/>
</dbReference>
<dbReference type="GeneID" id="54557071"/>
<keyword evidence="1" id="KW-0808">Transferase</keyword>
<dbReference type="GO" id="GO:0016747">
    <property type="term" value="F:acyltransferase activity, transferring groups other than amino-acyl groups"/>
    <property type="evidence" value="ECO:0007669"/>
    <property type="project" value="TreeGrafter"/>
</dbReference>
<organism evidence="3 4">
    <name type="scientific">Zasmidium cellare ATCC 36951</name>
    <dbReference type="NCBI Taxonomy" id="1080233"/>
    <lineage>
        <taxon>Eukaryota</taxon>
        <taxon>Fungi</taxon>
        <taxon>Dikarya</taxon>
        <taxon>Ascomycota</taxon>
        <taxon>Pezizomycotina</taxon>
        <taxon>Dothideomycetes</taxon>
        <taxon>Dothideomycetidae</taxon>
        <taxon>Mycosphaerellales</taxon>
        <taxon>Mycosphaerellaceae</taxon>
        <taxon>Zasmidium</taxon>
    </lineage>
</organism>
<dbReference type="Pfam" id="PF02458">
    <property type="entry name" value="Transferase"/>
    <property type="match status" value="1"/>
</dbReference>
<dbReference type="Gene3D" id="3.30.559.10">
    <property type="entry name" value="Chloramphenicol acetyltransferase-like domain"/>
    <property type="match status" value="2"/>
</dbReference>
<keyword evidence="4" id="KW-1185">Reference proteome</keyword>
<accession>A0A6A6D396</accession>